<evidence type="ECO:0000313" key="7">
    <source>
        <dbReference type="EMBL" id="OAA32395.1"/>
    </source>
</evidence>
<name>A0A166RKZ8_9HYPO</name>
<dbReference type="GO" id="GO:0035999">
    <property type="term" value="P:tetrahydrofolate interconversion"/>
    <property type="evidence" value="ECO:0007669"/>
    <property type="project" value="TreeGrafter"/>
</dbReference>
<dbReference type="GO" id="GO:0030272">
    <property type="term" value="F:5-formyltetrahydrofolate cyclo-ligase activity"/>
    <property type="evidence" value="ECO:0007669"/>
    <property type="project" value="UniProtKB-EC"/>
</dbReference>
<dbReference type="InterPro" id="IPR037171">
    <property type="entry name" value="NagB/RpiA_transferase-like"/>
</dbReference>
<dbReference type="Proteomes" id="UP000078544">
    <property type="component" value="Unassembled WGS sequence"/>
</dbReference>
<keyword evidence="3" id="KW-0067">ATP-binding</keyword>
<dbReference type="OrthoDB" id="2015992at2759"/>
<dbReference type="GO" id="GO:0005739">
    <property type="term" value="C:mitochondrion"/>
    <property type="evidence" value="ECO:0007669"/>
    <property type="project" value="TreeGrafter"/>
</dbReference>
<sequence length="258" mass="28677">MASGLTAAKQQLRNLMKQKLSAVTSDSVSAQSRKIFERLQDFQPYVDAQRISIYLSMPSGEVQTDAIVRHALSSGKQVYVPFLHKSALEQPDSPTRVMDMVRLRDLQDYEGLKPDRWGIPSLDPSTIHCRQRILGDTNSDSSDVAGLDLMLLPGVAFDLDDLGVVRRLGHGKGFYDFFMNRYFTKFATLDSTVRPILFIGLALREQLLPGAHGEEIPMGPFDRRLHGLVLGDGRVTESPQDFKTSPGEPGGRDARNDS</sequence>
<keyword evidence="7" id="KW-0436">Ligase</keyword>
<gene>
    <name evidence="7" type="ORF">AAL_01727</name>
</gene>
<proteinExistence type="inferred from homology"/>
<dbReference type="AlphaFoldDB" id="A0A166RKZ8"/>
<dbReference type="EMBL" id="AZGY01000002">
    <property type="protein sequence ID" value="OAA32395.1"/>
    <property type="molecule type" value="Genomic_DNA"/>
</dbReference>
<protein>
    <recommendedName>
        <fullName evidence="5">5-formyltetrahydrofolate cyclo-ligase</fullName>
        <ecNumber evidence="5">6.3.3.2</ecNumber>
    </recommendedName>
</protein>
<dbReference type="Pfam" id="PF01812">
    <property type="entry name" value="5-FTHF_cyc-lig"/>
    <property type="match status" value="1"/>
</dbReference>
<dbReference type="EC" id="6.3.3.2" evidence="5"/>
<dbReference type="GO" id="GO:0009396">
    <property type="term" value="P:folic acid-containing compound biosynthetic process"/>
    <property type="evidence" value="ECO:0007669"/>
    <property type="project" value="TreeGrafter"/>
</dbReference>
<evidence type="ECO:0000256" key="6">
    <source>
        <dbReference type="SAM" id="MobiDB-lite"/>
    </source>
</evidence>
<dbReference type="STRING" id="1081109.A0A166RKZ8"/>
<accession>A0A166RKZ8</accession>
<evidence type="ECO:0000313" key="8">
    <source>
        <dbReference type="Proteomes" id="UP000078544"/>
    </source>
</evidence>
<evidence type="ECO:0000256" key="1">
    <source>
        <dbReference type="ARBA" id="ARBA00010638"/>
    </source>
</evidence>
<evidence type="ECO:0000256" key="2">
    <source>
        <dbReference type="ARBA" id="ARBA00022741"/>
    </source>
</evidence>
<dbReference type="PANTHER" id="PTHR23407">
    <property type="entry name" value="ATPASE INHIBITOR/5-FORMYLTETRAHYDROFOLATE CYCLO-LIGASE"/>
    <property type="match status" value="1"/>
</dbReference>
<comment type="similarity">
    <text evidence="1">Belongs to the 5-formyltetrahydrofolate cyclo-ligase family.</text>
</comment>
<evidence type="ECO:0000256" key="3">
    <source>
        <dbReference type="ARBA" id="ARBA00022840"/>
    </source>
</evidence>
<feature type="region of interest" description="Disordered" evidence="6">
    <location>
        <begin position="234"/>
        <end position="258"/>
    </location>
</feature>
<dbReference type="InterPro" id="IPR002698">
    <property type="entry name" value="FTHF_cligase"/>
</dbReference>
<evidence type="ECO:0000256" key="4">
    <source>
        <dbReference type="ARBA" id="ARBA00036539"/>
    </source>
</evidence>
<comment type="caution">
    <text evidence="7">The sequence shown here is derived from an EMBL/GenBank/DDBJ whole genome shotgun (WGS) entry which is preliminary data.</text>
</comment>
<keyword evidence="2" id="KW-0547">Nucleotide-binding</keyword>
<dbReference type="SUPFAM" id="SSF100950">
    <property type="entry name" value="NagB/RpiA/CoA transferase-like"/>
    <property type="match status" value="1"/>
</dbReference>
<evidence type="ECO:0000256" key="5">
    <source>
        <dbReference type="ARBA" id="ARBA00038966"/>
    </source>
</evidence>
<dbReference type="InterPro" id="IPR024185">
    <property type="entry name" value="FTHF_cligase-like_sf"/>
</dbReference>
<comment type="catalytic activity">
    <reaction evidence="4">
        <text>(6S)-5-formyl-5,6,7,8-tetrahydrofolate + ATP = (6R)-5,10-methenyltetrahydrofolate + ADP + phosphate</text>
        <dbReference type="Rhea" id="RHEA:10488"/>
        <dbReference type="ChEBI" id="CHEBI:30616"/>
        <dbReference type="ChEBI" id="CHEBI:43474"/>
        <dbReference type="ChEBI" id="CHEBI:57455"/>
        <dbReference type="ChEBI" id="CHEBI:57457"/>
        <dbReference type="ChEBI" id="CHEBI:456216"/>
        <dbReference type="EC" id="6.3.3.2"/>
    </reaction>
</comment>
<reference evidence="7 8" key="1">
    <citation type="journal article" date="2016" name="Genome Biol. Evol.">
        <title>Divergent and convergent evolution of fungal pathogenicity.</title>
        <authorList>
            <person name="Shang Y."/>
            <person name="Xiao G."/>
            <person name="Zheng P."/>
            <person name="Cen K."/>
            <person name="Zhan S."/>
            <person name="Wang C."/>
        </authorList>
    </citation>
    <scope>NUCLEOTIDE SEQUENCE [LARGE SCALE GENOMIC DNA]</scope>
    <source>
        <strain evidence="7 8">RCEF 2490</strain>
    </source>
</reference>
<organism evidence="7 8">
    <name type="scientific">Moelleriella libera RCEF 2490</name>
    <dbReference type="NCBI Taxonomy" id="1081109"/>
    <lineage>
        <taxon>Eukaryota</taxon>
        <taxon>Fungi</taxon>
        <taxon>Dikarya</taxon>
        <taxon>Ascomycota</taxon>
        <taxon>Pezizomycotina</taxon>
        <taxon>Sordariomycetes</taxon>
        <taxon>Hypocreomycetidae</taxon>
        <taxon>Hypocreales</taxon>
        <taxon>Clavicipitaceae</taxon>
        <taxon>Moelleriella</taxon>
    </lineage>
</organism>
<dbReference type="GO" id="GO:0005524">
    <property type="term" value="F:ATP binding"/>
    <property type="evidence" value="ECO:0007669"/>
    <property type="project" value="UniProtKB-KW"/>
</dbReference>
<dbReference type="PANTHER" id="PTHR23407:SF1">
    <property type="entry name" value="5-FORMYLTETRAHYDROFOLATE CYCLO-LIGASE"/>
    <property type="match status" value="1"/>
</dbReference>
<dbReference type="Gene3D" id="3.40.50.10420">
    <property type="entry name" value="NagB/RpiA/CoA transferase-like"/>
    <property type="match status" value="1"/>
</dbReference>
<keyword evidence="8" id="KW-1185">Reference proteome</keyword>